<evidence type="ECO:0000256" key="4">
    <source>
        <dbReference type="ARBA" id="ARBA00023004"/>
    </source>
</evidence>
<keyword evidence="1" id="KW-0001">2Fe-2S</keyword>
<comment type="caution">
    <text evidence="7">The sequence shown here is derived from an EMBL/GenBank/DDBJ whole genome shotgun (WGS) entry which is preliminary data.</text>
</comment>
<dbReference type="EMBL" id="LAZR01045950">
    <property type="protein sequence ID" value="KKK97668.1"/>
    <property type="molecule type" value="Genomic_DNA"/>
</dbReference>
<accession>A0A0F8ZUV6</accession>
<evidence type="ECO:0000256" key="2">
    <source>
        <dbReference type="ARBA" id="ARBA00022723"/>
    </source>
</evidence>
<dbReference type="InterPro" id="IPR006058">
    <property type="entry name" value="2Fe2S_fd_BS"/>
</dbReference>
<dbReference type="GO" id="GO:0016491">
    <property type="term" value="F:oxidoreductase activity"/>
    <property type="evidence" value="ECO:0007669"/>
    <property type="project" value="UniProtKB-KW"/>
</dbReference>
<reference evidence="7" key="1">
    <citation type="journal article" date="2015" name="Nature">
        <title>Complex archaea that bridge the gap between prokaryotes and eukaryotes.</title>
        <authorList>
            <person name="Spang A."/>
            <person name="Saw J.H."/>
            <person name="Jorgensen S.L."/>
            <person name="Zaremba-Niedzwiedzka K."/>
            <person name="Martijn J."/>
            <person name="Lind A.E."/>
            <person name="van Eijk R."/>
            <person name="Schleper C."/>
            <person name="Guy L."/>
            <person name="Ettema T.J."/>
        </authorList>
    </citation>
    <scope>NUCLEOTIDE SEQUENCE</scope>
</reference>
<dbReference type="InterPro" id="IPR002888">
    <property type="entry name" value="2Fe-2S-bd"/>
</dbReference>
<evidence type="ECO:0000259" key="6">
    <source>
        <dbReference type="PROSITE" id="PS51085"/>
    </source>
</evidence>
<organism evidence="7">
    <name type="scientific">marine sediment metagenome</name>
    <dbReference type="NCBI Taxonomy" id="412755"/>
    <lineage>
        <taxon>unclassified sequences</taxon>
        <taxon>metagenomes</taxon>
        <taxon>ecological metagenomes</taxon>
    </lineage>
</organism>
<sequence>MQVKVNLTVNGQEKTITTDSQRLLLDVLREDLGLTGAKYACGEGQCGACSVLIDGRRVLSCVTPVIEADKKAITTIEGLPNDDALHPVQEAFLEEGAMQCGYCTGGMILAAAALLAKNPNPTDEEIAFEMNDNLCRCNGYPKIQK</sequence>
<keyword evidence="4" id="KW-0408">Iron</keyword>
<dbReference type="Pfam" id="PF00111">
    <property type="entry name" value="Fer2"/>
    <property type="match status" value="1"/>
</dbReference>
<feature type="domain" description="2Fe-2S ferredoxin-type" evidence="6">
    <location>
        <begin position="3"/>
        <end position="79"/>
    </location>
</feature>
<dbReference type="InterPro" id="IPR036010">
    <property type="entry name" value="2Fe-2S_ferredoxin-like_sf"/>
</dbReference>
<dbReference type="PROSITE" id="PS51085">
    <property type="entry name" value="2FE2S_FER_2"/>
    <property type="match status" value="1"/>
</dbReference>
<dbReference type="InterPro" id="IPR051452">
    <property type="entry name" value="Diverse_Oxidoreductases"/>
</dbReference>
<dbReference type="PANTHER" id="PTHR44379">
    <property type="entry name" value="OXIDOREDUCTASE WITH IRON-SULFUR SUBUNIT"/>
    <property type="match status" value="1"/>
</dbReference>
<dbReference type="AlphaFoldDB" id="A0A0F8ZUV6"/>
<dbReference type="InterPro" id="IPR012675">
    <property type="entry name" value="Beta-grasp_dom_sf"/>
</dbReference>
<keyword evidence="5" id="KW-0411">Iron-sulfur</keyword>
<dbReference type="SUPFAM" id="SSF47741">
    <property type="entry name" value="CO dehydrogenase ISP C-domain like"/>
    <property type="match status" value="1"/>
</dbReference>
<dbReference type="Gene3D" id="1.10.150.120">
    <property type="entry name" value="[2Fe-2S]-binding domain"/>
    <property type="match status" value="1"/>
</dbReference>
<gene>
    <name evidence="7" type="ORF">LCGC14_2650440</name>
</gene>
<feature type="non-terminal residue" evidence="7">
    <location>
        <position position="145"/>
    </location>
</feature>
<name>A0A0F8ZUV6_9ZZZZ</name>
<dbReference type="CDD" id="cd00207">
    <property type="entry name" value="fer2"/>
    <property type="match status" value="1"/>
</dbReference>
<dbReference type="InterPro" id="IPR001041">
    <property type="entry name" value="2Fe-2S_ferredoxin-type"/>
</dbReference>
<dbReference type="Pfam" id="PF01799">
    <property type="entry name" value="Fer2_2"/>
    <property type="match status" value="1"/>
</dbReference>
<dbReference type="SUPFAM" id="SSF54292">
    <property type="entry name" value="2Fe-2S ferredoxin-like"/>
    <property type="match status" value="1"/>
</dbReference>
<evidence type="ECO:0000256" key="5">
    <source>
        <dbReference type="ARBA" id="ARBA00023014"/>
    </source>
</evidence>
<proteinExistence type="predicted"/>
<evidence type="ECO:0000256" key="1">
    <source>
        <dbReference type="ARBA" id="ARBA00022714"/>
    </source>
</evidence>
<evidence type="ECO:0000313" key="7">
    <source>
        <dbReference type="EMBL" id="KKK97668.1"/>
    </source>
</evidence>
<dbReference type="Gene3D" id="3.10.20.30">
    <property type="match status" value="1"/>
</dbReference>
<dbReference type="GO" id="GO:0046872">
    <property type="term" value="F:metal ion binding"/>
    <property type="evidence" value="ECO:0007669"/>
    <property type="project" value="UniProtKB-KW"/>
</dbReference>
<protein>
    <recommendedName>
        <fullName evidence="6">2Fe-2S ferredoxin-type domain-containing protein</fullName>
    </recommendedName>
</protein>
<evidence type="ECO:0000256" key="3">
    <source>
        <dbReference type="ARBA" id="ARBA00023002"/>
    </source>
</evidence>
<keyword evidence="3" id="KW-0560">Oxidoreductase</keyword>
<dbReference type="FunFam" id="3.10.20.30:FF:000020">
    <property type="entry name" value="Xanthine dehydrogenase iron-sulfur subunit"/>
    <property type="match status" value="1"/>
</dbReference>
<keyword evidence="2" id="KW-0479">Metal-binding</keyword>
<dbReference type="InterPro" id="IPR036884">
    <property type="entry name" value="2Fe-2S-bd_dom_sf"/>
</dbReference>
<dbReference type="PANTHER" id="PTHR44379:SF2">
    <property type="entry name" value="BLR6218 PROTEIN"/>
    <property type="match status" value="1"/>
</dbReference>
<dbReference type="GO" id="GO:0051537">
    <property type="term" value="F:2 iron, 2 sulfur cluster binding"/>
    <property type="evidence" value="ECO:0007669"/>
    <property type="project" value="UniProtKB-KW"/>
</dbReference>
<dbReference type="PROSITE" id="PS00197">
    <property type="entry name" value="2FE2S_FER_1"/>
    <property type="match status" value="1"/>
</dbReference>